<dbReference type="Gene3D" id="3.50.50.60">
    <property type="entry name" value="FAD/NAD(P)-binding domain"/>
    <property type="match status" value="1"/>
</dbReference>
<reference evidence="7 8" key="1">
    <citation type="journal article" date="2016" name="Syst. Appl. Microbiol.">
        <title>Pararhizobium polonicum sp. nov. isolated from tumors on stone fruit rootstocks.</title>
        <authorList>
            <person name="Pulawska J."/>
            <person name="Kuzmanovic N."/>
            <person name="Willems A."/>
            <person name="Pothier J.F."/>
        </authorList>
    </citation>
    <scope>NUCLEOTIDE SEQUENCE [LARGE SCALE GENOMIC DNA]</scope>
    <source>
        <strain evidence="7 8">F5.1</strain>
    </source>
</reference>
<evidence type="ECO:0000259" key="6">
    <source>
        <dbReference type="Pfam" id="PF01494"/>
    </source>
</evidence>
<dbReference type="Proteomes" id="UP000093111">
    <property type="component" value="Unassembled WGS sequence"/>
</dbReference>
<dbReference type="SUPFAM" id="SSF51905">
    <property type="entry name" value="FAD/NAD(P)-binding domain"/>
    <property type="match status" value="1"/>
</dbReference>
<accession>A0A1C7P2M7</accession>
<proteinExistence type="predicted"/>
<comment type="cofactor">
    <cofactor evidence="1">
        <name>FAD</name>
        <dbReference type="ChEBI" id="CHEBI:57692"/>
    </cofactor>
</comment>
<keyword evidence="2" id="KW-0285">Flavoprotein</keyword>
<evidence type="ECO:0000256" key="2">
    <source>
        <dbReference type="ARBA" id="ARBA00022630"/>
    </source>
</evidence>
<dbReference type="PATRIC" id="fig|1612624.7.peg.5931"/>
<organism evidence="7 8">
    <name type="scientific">Pararhizobium polonicum</name>
    <dbReference type="NCBI Taxonomy" id="1612624"/>
    <lineage>
        <taxon>Bacteria</taxon>
        <taxon>Pseudomonadati</taxon>
        <taxon>Pseudomonadota</taxon>
        <taxon>Alphaproteobacteria</taxon>
        <taxon>Hyphomicrobiales</taxon>
        <taxon>Rhizobiaceae</taxon>
        <taxon>Rhizobium/Agrobacterium group</taxon>
        <taxon>Pararhizobium</taxon>
    </lineage>
</organism>
<dbReference type="OrthoDB" id="5499180at2"/>
<keyword evidence="5" id="KW-0503">Monooxygenase</keyword>
<dbReference type="AlphaFoldDB" id="A0A1C7P2M7"/>
<evidence type="ECO:0000313" key="7">
    <source>
        <dbReference type="EMBL" id="OBZ93934.1"/>
    </source>
</evidence>
<feature type="domain" description="FAD-binding" evidence="6">
    <location>
        <begin position="5"/>
        <end position="340"/>
    </location>
</feature>
<dbReference type="InterPro" id="IPR002938">
    <property type="entry name" value="FAD-bd"/>
</dbReference>
<comment type="caution">
    <text evidence="7">The sequence shown here is derived from an EMBL/GenBank/DDBJ whole genome shotgun (WGS) entry which is preliminary data.</text>
</comment>
<evidence type="ECO:0000313" key="8">
    <source>
        <dbReference type="Proteomes" id="UP000093111"/>
    </source>
</evidence>
<dbReference type="Pfam" id="PF01494">
    <property type="entry name" value="FAD_binding_3"/>
    <property type="match status" value="1"/>
</dbReference>
<dbReference type="PANTHER" id="PTHR13789">
    <property type="entry name" value="MONOOXYGENASE"/>
    <property type="match status" value="1"/>
</dbReference>
<dbReference type="GO" id="GO:0071949">
    <property type="term" value="F:FAD binding"/>
    <property type="evidence" value="ECO:0007669"/>
    <property type="project" value="InterPro"/>
</dbReference>
<dbReference type="EMBL" id="LGLV01000012">
    <property type="protein sequence ID" value="OBZ93934.1"/>
    <property type="molecule type" value="Genomic_DNA"/>
</dbReference>
<evidence type="ECO:0000256" key="1">
    <source>
        <dbReference type="ARBA" id="ARBA00001974"/>
    </source>
</evidence>
<sequence length="428" mass="45150">MKQLDIGVAGAGPAGLAAALFLSRAGHRVEILERFETPAPVGSGLLMQPTGLTVLAALGLFDTIHALGSRIDRLHGADAVSGRTVLDVRYDAAPGGRYGLAVQRAALFNTLHDAAVAGGITIRTGVNLASVEQRGARAVLRNTEGQEAGGYDLVIDASGARSMLAAGSASAPAIRDLTYGAFWATLDGAGAIYDRNALSQRYDKAKVMIGLLPAGRAAVGEAERVAFFWSLKVADVEAVKAAGLERWKTVIRGYWPDCQPFLDQIGDWEQLTLARYAHRTTLPPYAGRLAFIGDSAHSTSPQLGQGANMALLDAAALCHALANSPDIPSALAAYGRVRRSHVRLFQLLSLAFTPFYQSDSSAIAWVRDRLVSTIAKVPPMPGLLAAIVAGTLIDPFASAGLKEHDWLGERQDGRGLPDGIAVKSRAQI</sequence>
<keyword evidence="3" id="KW-0274">FAD</keyword>
<dbReference type="GO" id="GO:0004497">
    <property type="term" value="F:monooxygenase activity"/>
    <property type="evidence" value="ECO:0007669"/>
    <property type="project" value="UniProtKB-KW"/>
</dbReference>
<keyword evidence="8" id="KW-1185">Reference proteome</keyword>
<keyword evidence="4" id="KW-0560">Oxidoreductase</keyword>
<dbReference type="RefSeq" id="WP_068955869.1">
    <property type="nucleotide sequence ID" value="NZ_LGLV01000012.1"/>
</dbReference>
<evidence type="ECO:0000256" key="5">
    <source>
        <dbReference type="ARBA" id="ARBA00023033"/>
    </source>
</evidence>
<evidence type="ECO:0000256" key="4">
    <source>
        <dbReference type="ARBA" id="ARBA00023002"/>
    </source>
</evidence>
<gene>
    <name evidence="7" type="ORF">ADU59_19800</name>
</gene>
<protein>
    <submittedName>
        <fullName evidence="7">Glutamate synthase</fullName>
    </submittedName>
</protein>
<dbReference type="PANTHER" id="PTHR13789:SF318">
    <property type="entry name" value="GERANYLGERANYL DIPHOSPHATE REDUCTASE"/>
    <property type="match status" value="1"/>
</dbReference>
<name>A0A1C7P2M7_9HYPH</name>
<dbReference type="PRINTS" id="PR00420">
    <property type="entry name" value="RNGMNOXGNASE"/>
</dbReference>
<evidence type="ECO:0000256" key="3">
    <source>
        <dbReference type="ARBA" id="ARBA00022827"/>
    </source>
</evidence>
<dbReference type="STRING" id="1612624.ADU59_19800"/>
<dbReference type="InterPro" id="IPR050493">
    <property type="entry name" value="FAD-dep_Monooxygenase_BioMet"/>
</dbReference>
<dbReference type="InterPro" id="IPR036188">
    <property type="entry name" value="FAD/NAD-bd_sf"/>
</dbReference>